<feature type="transmembrane region" description="Helical" evidence="5">
    <location>
        <begin position="180"/>
        <end position="200"/>
    </location>
</feature>
<feature type="transmembrane region" description="Helical" evidence="5">
    <location>
        <begin position="117"/>
        <end position="139"/>
    </location>
</feature>
<sequence>MSNSTNAPRVWTAVEMSKKRKAFIVLAGTIFAFNASLGTSLPSGASSNIGEAFDVTEDDPRMTLLNSLYVLGFVLGPLFFGPLSEYVGRRPVLIVTYLIYVLFTLACALSPNLEALLVFRFFCGVVGSVPNSVLGGLYSDIYDEPEQRGNAMALFLFTAIAGPMAGPLFSGFTVLLSWNWVFYIATIVAGAGAPIIMLIPETYFPVLLRRVKGVRPQLNMEQSHQAKAQFSARKTFLRPISLLLREPIVSLTSIYLAVIYGVLFLFFQVYPIVFEGKRKI</sequence>
<feature type="domain" description="Major facilitator superfamily (MFS) profile" evidence="6">
    <location>
        <begin position="24"/>
        <end position="280"/>
    </location>
</feature>
<protein>
    <recommendedName>
        <fullName evidence="6">Major facilitator superfamily (MFS) profile domain-containing protein</fullName>
    </recommendedName>
</protein>
<evidence type="ECO:0000256" key="4">
    <source>
        <dbReference type="ARBA" id="ARBA00023136"/>
    </source>
</evidence>
<feature type="transmembrane region" description="Helical" evidence="5">
    <location>
        <begin position="151"/>
        <end position="174"/>
    </location>
</feature>
<evidence type="ECO:0000259" key="6">
    <source>
        <dbReference type="PROSITE" id="PS50850"/>
    </source>
</evidence>
<reference evidence="7" key="2">
    <citation type="submission" date="2021-02" db="EMBL/GenBank/DDBJ databases">
        <title>Aspergillus puulaauensis MK2 genome sequence.</title>
        <authorList>
            <person name="Futagami T."/>
            <person name="Mori K."/>
            <person name="Kadooka C."/>
            <person name="Tanaka T."/>
        </authorList>
    </citation>
    <scope>NUCLEOTIDE SEQUENCE</scope>
    <source>
        <strain evidence="7">MK2</strain>
    </source>
</reference>
<dbReference type="Pfam" id="PF07690">
    <property type="entry name" value="MFS_1"/>
    <property type="match status" value="1"/>
</dbReference>
<dbReference type="InterPro" id="IPR020846">
    <property type="entry name" value="MFS_dom"/>
</dbReference>
<keyword evidence="4 5" id="KW-0472">Membrane</keyword>
<name>A0A7R7XEN7_9EURO</name>
<keyword evidence="3 5" id="KW-1133">Transmembrane helix</keyword>
<keyword evidence="8" id="KW-1185">Reference proteome</keyword>
<dbReference type="KEGG" id="apuu:APUU_20322A"/>
<gene>
    <name evidence="7" type="ORF">APUU_20322A</name>
</gene>
<dbReference type="OrthoDB" id="5141738at2759"/>
<organism evidence="7 8">
    <name type="scientific">Aspergillus puulaauensis</name>
    <dbReference type="NCBI Taxonomy" id="1220207"/>
    <lineage>
        <taxon>Eukaryota</taxon>
        <taxon>Fungi</taxon>
        <taxon>Dikarya</taxon>
        <taxon>Ascomycota</taxon>
        <taxon>Pezizomycotina</taxon>
        <taxon>Eurotiomycetes</taxon>
        <taxon>Eurotiomycetidae</taxon>
        <taxon>Eurotiales</taxon>
        <taxon>Aspergillaceae</taxon>
        <taxon>Aspergillus</taxon>
    </lineage>
</organism>
<reference evidence="7" key="1">
    <citation type="submission" date="2021-01" db="EMBL/GenBank/DDBJ databases">
        <authorList>
            <consortium name="Aspergillus puulaauensis MK2 genome sequencing consortium"/>
            <person name="Kazuki M."/>
            <person name="Futagami T."/>
        </authorList>
    </citation>
    <scope>NUCLEOTIDE SEQUENCE</scope>
    <source>
        <strain evidence="7">MK2</strain>
    </source>
</reference>
<dbReference type="RefSeq" id="XP_041552084.1">
    <property type="nucleotide sequence ID" value="XM_041698950.1"/>
</dbReference>
<dbReference type="GO" id="GO:0022857">
    <property type="term" value="F:transmembrane transporter activity"/>
    <property type="evidence" value="ECO:0007669"/>
    <property type="project" value="InterPro"/>
</dbReference>
<evidence type="ECO:0000256" key="5">
    <source>
        <dbReference type="SAM" id="Phobius"/>
    </source>
</evidence>
<dbReference type="PANTHER" id="PTHR23502:SF74">
    <property type="entry name" value="MAJOR FACILITATOR SUPERFAMILY (MFS) PROFILE DOMAIN-CONTAINING PROTEIN"/>
    <property type="match status" value="1"/>
</dbReference>
<proteinExistence type="predicted"/>
<keyword evidence="2 5" id="KW-0812">Transmembrane</keyword>
<dbReference type="SUPFAM" id="SSF103473">
    <property type="entry name" value="MFS general substrate transporter"/>
    <property type="match status" value="1"/>
</dbReference>
<dbReference type="GeneID" id="64969895"/>
<accession>A0A7R7XEN7</accession>
<dbReference type="GO" id="GO:0005886">
    <property type="term" value="C:plasma membrane"/>
    <property type="evidence" value="ECO:0007669"/>
    <property type="project" value="TreeGrafter"/>
</dbReference>
<dbReference type="InterPro" id="IPR036259">
    <property type="entry name" value="MFS_trans_sf"/>
</dbReference>
<dbReference type="EMBL" id="AP024444">
    <property type="protein sequence ID" value="BCS19890.1"/>
    <property type="molecule type" value="Genomic_DNA"/>
</dbReference>
<feature type="transmembrane region" description="Helical" evidence="5">
    <location>
        <begin position="62"/>
        <end position="80"/>
    </location>
</feature>
<evidence type="ECO:0000256" key="2">
    <source>
        <dbReference type="ARBA" id="ARBA00022692"/>
    </source>
</evidence>
<dbReference type="InterPro" id="IPR011701">
    <property type="entry name" value="MFS"/>
</dbReference>
<evidence type="ECO:0000256" key="3">
    <source>
        <dbReference type="ARBA" id="ARBA00022989"/>
    </source>
</evidence>
<dbReference type="PANTHER" id="PTHR23502">
    <property type="entry name" value="MAJOR FACILITATOR SUPERFAMILY"/>
    <property type="match status" value="1"/>
</dbReference>
<dbReference type="Proteomes" id="UP000654913">
    <property type="component" value="Chromosome 2"/>
</dbReference>
<feature type="transmembrane region" description="Helical" evidence="5">
    <location>
        <begin position="92"/>
        <end position="111"/>
    </location>
</feature>
<dbReference type="PROSITE" id="PS50850">
    <property type="entry name" value="MFS"/>
    <property type="match status" value="1"/>
</dbReference>
<evidence type="ECO:0000313" key="8">
    <source>
        <dbReference type="Proteomes" id="UP000654913"/>
    </source>
</evidence>
<feature type="transmembrane region" description="Helical" evidence="5">
    <location>
        <begin position="248"/>
        <end position="270"/>
    </location>
</feature>
<dbReference type="Gene3D" id="1.20.1250.20">
    <property type="entry name" value="MFS general substrate transporter like domains"/>
    <property type="match status" value="1"/>
</dbReference>
<evidence type="ECO:0000313" key="7">
    <source>
        <dbReference type="EMBL" id="BCS19890.1"/>
    </source>
</evidence>
<dbReference type="AlphaFoldDB" id="A0A7R7XEN7"/>
<evidence type="ECO:0000256" key="1">
    <source>
        <dbReference type="ARBA" id="ARBA00004141"/>
    </source>
</evidence>
<comment type="subcellular location">
    <subcellularLocation>
        <location evidence="1">Membrane</location>
        <topology evidence="1">Multi-pass membrane protein</topology>
    </subcellularLocation>
</comment>